<evidence type="ECO:0000313" key="3">
    <source>
        <dbReference type="Proteomes" id="UP000823399"/>
    </source>
</evidence>
<keyword evidence="3" id="KW-1185">Reference proteome</keyword>
<accession>A0A9P7F447</accession>
<evidence type="ECO:0000256" key="1">
    <source>
        <dbReference type="SAM" id="MobiDB-lite"/>
    </source>
</evidence>
<reference evidence="2" key="1">
    <citation type="journal article" date="2020" name="New Phytol.">
        <title>Comparative genomics reveals dynamic genome evolution in host specialist ectomycorrhizal fungi.</title>
        <authorList>
            <person name="Lofgren L.A."/>
            <person name="Nguyen N.H."/>
            <person name="Vilgalys R."/>
            <person name="Ruytinx J."/>
            <person name="Liao H.L."/>
            <person name="Branco S."/>
            <person name="Kuo A."/>
            <person name="LaButti K."/>
            <person name="Lipzen A."/>
            <person name="Andreopoulos W."/>
            <person name="Pangilinan J."/>
            <person name="Riley R."/>
            <person name="Hundley H."/>
            <person name="Na H."/>
            <person name="Barry K."/>
            <person name="Grigoriev I.V."/>
            <person name="Stajich J.E."/>
            <person name="Kennedy P.G."/>
        </authorList>
    </citation>
    <scope>NUCLEOTIDE SEQUENCE</scope>
    <source>
        <strain evidence="2">FC423</strain>
    </source>
</reference>
<feature type="region of interest" description="Disordered" evidence="1">
    <location>
        <begin position="130"/>
        <end position="158"/>
    </location>
</feature>
<comment type="caution">
    <text evidence="2">The sequence shown here is derived from an EMBL/GenBank/DDBJ whole genome shotgun (WGS) entry which is preliminary data.</text>
</comment>
<dbReference type="GeneID" id="64702521"/>
<sequence length="823" mass="90259">MSGNTSNNSGLFSLNSLTPARKPLEPKTPSNLAPRDMEGGRKKSARTGRENTSCAKENSPVTDSKCNTPQNKGNGTPKMSGRKPRSRSRAGVLADLTGFAKNVDLGAHGLPKARAKGTLRSVSDFRNVSKTDVRSASRPDLRNASKTDVRSVSRTDVSVGQITSRTSLNEHHTPKASTADLANVSTAVNVSGMADTTSSTIGKGSVRDRMREWERERERLREMERLTEMQREAESIMTSANGNINDDETELSDEEVECAIQREEVQEARRSPISSGQRSPVKMHVKHEVSTEETDSEIDANVTSYRADLSSEHIEIARIGVRASAQLLEMSKGSVSVLGIDRSYSASTAPAECNLPSEMRRASESGFVGLKHSVKASIDKGVRMYKSSTLGQITSGRTTPVWCASPEPIEFEQRRSGEAGRFSYEDIRPEDSVEKDRETAIDRMNLWIQNVERVVEETRQNFAFASTSITPPPALPLSPPISRSSSQALNANMSRSSSRLPRRMLAANEIFCNDPNAPLSPGRSALADQSNSFSGYLSPDDSGFTQRAGVPTINVPAQTPRRQRRATISTRSPKADENDMDGLGSPSKRREKSRSQGNLDRHIRPIDKLEFDLTRETVAAPTQRLSAVLDRKMFIAPPFMPWSGDVDGTDMQTPHPIRRRSILFDDSGITASPFHVEPYPPRKSGEQMVINSPDLRRVEGVYDRFLMSTTGVKRVGKGYQSDNLQPVHTAPSTLECKPTNSNPRNFKVFNSSRRTMPQPVSSDDMWGNTSVDELGVVACSASTSRSSKEDGKSTATAAIVLRAFKSIVPGRTVSRRLSRTIIA</sequence>
<feature type="compositionally biased region" description="Low complexity" evidence="1">
    <location>
        <begin position="1"/>
        <end position="18"/>
    </location>
</feature>
<dbReference type="EMBL" id="JABBWM010000035">
    <property type="protein sequence ID" value="KAG2106582.1"/>
    <property type="molecule type" value="Genomic_DNA"/>
</dbReference>
<dbReference type="RefSeq" id="XP_041291620.1">
    <property type="nucleotide sequence ID" value="XM_041440262.1"/>
</dbReference>
<dbReference type="AlphaFoldDB" id="A0A9P7F447"/>
<organism evidence="2 3">
    <name type="scientific">Suillus discolor</name>
    <dbReference type="NCBI Taxonomy" id="1912936"/>
    <lineage>
        <taxon>Eukaryota</taxon>
        <taxon>Fungi</taxon>
        <taxon>Dikarya</taxon>
        <taxon>Basidiomycota</taxon>
        <taxon>Agaricomycotina</taxon>
        <taxon>Agaricomycetes</taxon>
        <taxon>Agaricomycetidae</taxon>
        <taxon>Boletales</taxon>
        <taxon>Suillineae</taxon>
        <taxon>Suillaceae</taxon>
        <taxon>Suillus</taxon>
    </lineage>
</organism>
<feature type="compositionally biased region" description="Basic and acidic residues" evidence="1">
    <location>
        <begin position="130"/>
        <end position="153"/>
    </location>
</feature>
<proteinExistence type="predicted"/>
<name>A0A9P7F447_9AGAM</name>
<gene>
    <name evidence="2" type="ORF">F5147DRAFT_753839</name>
</gene>
<feature type="compositionally biased region" description="Polar residues" evidence="1">
    <location>
        <begin position="50"/>
        <end position="74"/>
    </location>
</feature>
<dbReference type="OrthoDB" id="68483at2759"/>
<dbReference type="Proteomes" id="UP000823399">
    <property type="component" value="Unassembled WGS sequence"/>
</dbReference>
<feature type="region of interest" description="Disordered" evidence="1">
    <location>
        <begin position="474"/>
        <end position="499"/>
    </location>
</feature>
<feature type="region of interest" description="Disordered" evidence="1">
    <location>
        <begin position="521"/>
        <end position="602"/>
    </location>
</feature>
<feature type="region of interest" description="Disordered" evidence="1">
    <location>
        <begin position="1"/>
        <end position="89"/>
    </location>
</feature>
<feature type="region of interest" description="Disordered" evidence="1">
    <location>
        <begin position="264"/>
        <end position="297"/>
    </location>
</feature>
<evidence type="ECO:0000313" key="2">
    <source>
        <dbReference type="EMBL" id="KAG2106582.1"/>
    </source>
</evidence>
<protein>
    <submittedName>
        <fullName evidence="2">Uncharacterized protein</fullName>
    </submittedName>
</protein>